<dbReference type="PROSITE" id="PS50057">
    <property type="entry name" value="FERM_3"/>
    <property type="match status" value="1"/>
</dbReference>
<dbReference type="InterPro" id="IPR011993">
    <property type="entry name" value="PH-like_dom_sf"/>
</dbReference>
<feature type="compositionally biased region" description="Polar residues" evidence="1">
    <location>
        <begin position="378"/>
        <end position="387"/>
    </location>
</feature>
<feature type="domain" description="FERM" evidence="2">
    <location>
        <begin position="46"/>
        <end position="332"/>
    </location>
</feature>
<organism evidence="3 4">
    <name type="scientific">Trichobilharzia regenti</name>
    <name type="common">Nasal bird schistosome</name>
    <dbReference type="NCBI Taxonomy" id="157069"/>
    <lineage>
        <taxon>Eukaryota</taxon>
        <taxon>Metazoa</taxon>
        <taxon>Spiralia</taxon>
        <taxon>Lophotrochozoa</taxon>
        <taxon>Platyhelminthes</taxon>
        <taxon>Trematoda</taxon>
        <taxon>Digenea</taxon>
        <taxon>Strigeidida</taxon>
        <taxon>Schistosomatoidea</taxon>
        <taxon>Schistosomatidae</taxon>
        <taxon>Trichobilharzia</taxon>
    </lineage>
</organism>
<evidence type="ECO:0000259" key="2">
    <source>
        <dbReference type="PROSITE" id="PS50057"/>
    </source>
</evidence>
<proteinExistence type="predicted"/>
<dbReference type="Pfam" id="PF09379">
    <property type="entry name" value="FERM_N"/>
    <property type="match status" value="1"/>
</dbReference>
<dbReference type="GO" id="GO:0031032">
    <property type="term" value="P:actomyosin structure organization"/>
    <property type="evidence" value="ECO:0007669"/>
    <property type="project" value="TreeGrafter"/>
</dbReference>
<dbReference type="InterPro" id="IPR019749">
    <property type="entry name" value="Band_41_domain"/>
</dbReference>
<feature type="compositionally biased region" description="Low complexity" evidence="1">
    <location>
        <begin position="361"/>
        <end position="372"/>
    </location>
</feature>
<protein>
    <recommendedName>
        <fullName evidence="2">FERM domain-containing protein</fullName>
    </recommendedName>
</protein>
<dbReference type="CDD" id="cd14473">
    <property type="entry name" value="FERM_B-lobe"/>
    <property type="match status" value="1"/>
</dbReference>
<dbReference type="CDD" id="cd01765">
    <property type="entry name" value="FERM_F0_F1"/>
    <property type="match status" value="1"/>
</dbReference>
<dbReference type="Pfam" id="PF09380">
    <property type="entry name" value="FERM_C"/>
    <property type="match status" value="1"/>
</dbReference>
<dbReference type="SUPFAM" id="SSF50729">
    <property type="entry name" value="PH domain-like"/>
    <property type="match status" value="1"/>
</dbReference>
<dbReference type="GO" id="GO:0005856">
    <property type="term" value="C:cytoskeleton"/>
    <property type="evidence" value="ECO:0007669"/>
    <property type="project" value="TreeGrafter"/>
</dbReference>
<reference evidence="4" key="2">
    <citation type="submission" date="2023-11" db="UniProtKB">
        <authorList>
            <consortium name="WormBaseParasite"/>
        </authorList>
    </citation>
    <scope>IDENTIFICATION</scope>
</reference>
<dbReference type="InterPro" id="IPR014352">
    <property type="entry name" value="FERM/acyl-CoA-bd_prot_sf"/>
</dbReference>
<evidence type="ECO:0000256" key="1">
    <source>
        <dbReference type="SAM" id="MobiDB-lite"/>
    </source>
</evidence>
<dbReference type="InterPro" id="IPR018980">
    <property type="entry name" value="FERM_PH-like_C"/>
</dbReference>
<dbReference type="Pfam" id="PF00373">
    <property type="entry name" value="FERM_M"/>
    <property type="match status" value="1"/>
</dbReference>
<dbReference type="Gene3D" id="2.30.29.30">
    <property type="entry name" value="Pleckstrin-homology domain (PH domain)/Phosphotyrosine-binding domain (PTB)"/>
    <property type="match status" value="1"/>
</dbReference>
<dbReference type="SUPFAM" id="SSF54236">
    <property type="entry name" value="Ubiquitin-like"/>
    <property type="match status" value="1"/>
</dbReference>
<reference evidence="3" key="1">
    <citation type="submission" date="2022-06" db="EMBL/GenBank/DDBJ databases">
        <authorList>
            <person name="Berger JAMES D."/>
            <person name="Berger JAMES D."/>
        </authorList>
    </citation>
    <scope>NUCLEOTIDE SEQUENCE [LARGE SCALE GENOMIC DNA]</scope>
</reference>
<dbReference type="AlphaFoldDB" id="A0AA85JTB7"/>
<feature type="compositionally biased region" description="Low complexity" evidence="1">
    <location>
        <begin position="394"/>
        <end position="412"/>
    </location>
</feature>
<dbReference type="InterPro" id="IPR029071">
    <property type="entry name" value="Ubiquitin-like_domsf"/>
</dbReference>
<dbReference type="PANTHER" id="PTHR23280">
    <property type="entry name" value="4.1 G PROTEIN"/>
    <property type="match status" value="1"/>
</dbReference>
<dbReference type="InterPro" id="IPR018979">
    <property type="entry name" value="FERM_N"/>
</dbReference>
<dbReference type="PRINTS" id="PR00935">
    <property type="entry name" value="BAND41"/>
</dbReference>
<dbReference type="SMART" id="SM00295">
    <property type="entry name" value="B41"/>
    <property type="match status" value="1"/>
</dbReference>
<dbReference type="WBParaSite" id="TREG1_56030.1">
    <property type="protein sequence ID" value="TREG1_56030.1"/>
    <property type="gene ID" value="TREG1_56030"/>
</dbReference>
<evidence type="ECO:0000313" key="4">
    <source>
        <dbReference type="WBParaSite" id="TREG1_56030.1"/>
    </source>
</evidence>
<dbReference type="PANTHER" id="PTHR23280:SF32">
    <property type="entry name" value="FI22325P1"/>
    <property type="match status" value="1"/>
</dbReference>
<accession>A0AA85JTB7</accession>
<dbReference type="Proteomes" id="UP000050795">
    <property type="component" value="Unassembled WGS sequence"/>
</dbReference>
<feature type="region of interest" description="Disordered" evidence="1">
    <location>
        <begin position="361"/>
        <end position="483"/>
    </location>
</feature>
<dbReference type="InterPro" id="IPR019748">
    <property type="entry name" value="FERM_central"/>
</dbReference>
<dbReference type="InterPro" id="IPR000299">
    <property type="entry name" value="FERM_domain"/>
</dbReference>
<dbReference type="SUPFAM" id="SSF47031">
    <property type="entry name" value="Second domain of FERM"/>
    <property type="match status" value="1"/>
</dbReference>
<sequence>MSLSRKVSPSSRVEDDKNIRKKSVIKNFLGSNKGRLFGSNTCITDISCCVHLLDDTCMSVSLSNKAFGRCLLEVVCERLGVLSHISYFGLRYCDNNSINQWLNLNDKVYKQLKDVKNSTLCFRFIYYPNNPLKCFPNETIRHLIYLQLRRDFYAGRLRAQASKTYELAAYAIQAEHGLTEIPQGFNVDTIPGGMRVLPCLTTAIIRGIKAHLKTCICMSKTEALEKFIEEASKIETYGMEPFQVQDQRQNGLCIGFNYKGISIFKDGFSTNVFEWAFIKNIYPAKKNLVMIVSNGQSEEKDLVLGFKCKSCSEAKTLCMRALNCKTFKEMQIEEMSFIAQSFRTSSILNYRPSVLINQDSFSDSSDSLQSHSPKNKIDSNTDIQLEITSPPPTTTTSDCPETSTGSETSESTAWPVSYEAFNENRRVSDGLDNPPKTPNLDEPRHSLTMSYLNPPAKPTQRVSPRGSFGGSMELPTPSESKPQVADLFWNPKSAHHLVNGSSINVNKENSK</sequence>
<keyword evidence="3" id="KW-1185">Reference proteome</keyword>
<evidence type="ECO:0000313" key="3">
    <source>
        <dbReference type="Proteomes" id="UP000050795"/>
    </source>
</evidence>
<dbReference type="Gene3D" id="3.10.20.90">
    <property type="entry name" value="Phosphatidylinositol 3-kinase Catalytic Subunit, Chain A, domain 1"/>
    <property type="match status" value="1"/>
</dbReference>
<name>A0AA85JTB7_TRIRE</name>
<dbReference type="SMART" id="SM01196">
    <property type="entry name" value="FERM_C"/>
    <property type="match status" value="1"/>
</dbReference>
<dbReference type="Gene3D" id="1.20.80.10">
    <property type="match status" value="1"/>
</dbReference>
<dbReference type="InterPro" id="IPR035963">
    <property type="entry name" value="FERM_2"/>
</dbReference>